<dbReference type="GO" id="GO:0005975">
    <property type="term" value="P:carbohydrate metabolic process"/>
    <property type="evidence" value="ECO:0007669"/>
    <property type="project" value="InterPro"/>
</dbReference>
<dbReference type="Gene3D" id="1.50.10.10">
    <property type="match status" value="1"/>
</dbReference>
<protein>
    <recommendedName>
        <fullName evidence="2">Thioredoxin domain-containing protein</fullName>
    </recommendedName>
</protein>
<dbReference type="EMBL" id="UINC01103090">
    <property type="protein sequence ID" value="SVC65211.1"/>
    <property type="molecule type" value="Genomic_DNA"/>
</dbReference>
<dbReference type="PANTHER" id="PTHR42899">
    <property type="entry name" value="SPERMATOGENESIS-ASSOCIATED PROTEIN 20"/>
    <property type="match status" value="1"/>
</dbReference>
<gene>
    <name evidence="1" type="ORF">METZ01_LOCUS318065</name>
</gene>
<reference evidence="1" key="1">
    <citation type="submission" date="2018-05" db="EMBL/GenBank/DDBJ databases">
        <authorList>
            <person name="Lanie J.A."/>
            <person name="Ng W.-L."/>
            <person name="Kazmierczak K.M."/>
            <person name="Andrzejewski T.M."/>
            <person name="Davidsen T.M."/>
            <person name="Wayne K.J."/>
            <person name="Tettelin H."/>
            <person name="Glass J.I."/>
            <person name="Rusch D."/>
            <person name="Podicherti R."/>
            <person name="Tsui H.-C.T."/>
            <person name="Winkler M.E."/>
        </authorList>
    </citation>
    <scope>NUCLEOTIDE SEQUENCE</scope>
</reference>
<proteinExistence type="predicted"/>
<dbReference type="PANTHER" id="PTHR42899:SF1">
    <property type="entry name" value="SPERMATOGENESIS-ASSOCIATED PROTEIN 20"/>
    <property type="match status" value="1"/>
</dbReference>
<organism evidence="1">
    <name type="scientific">marine metagenome</name>
    <dbReference type="NCBI Taxonomy" id="408172"/>
    <lineage>
        <taxon>unclassified sequences</taxon>
        <taxon>metagenomes</taxon>
        <taxon>ecological metagenomes</taxon>
    </lineage>
</organism>
<dbReference type="InterPro" id="IPR008928">
    <property type="entry name" value="6-hairpin_glycosidase_sf"/>
</dbReference>
<evidence type="ECO:0000313" key="1">
    <source>
        <dbReference type="EMBL" id="SVC65211.1"/>
    </source>
</evidence>
<name>A0A382P056_9ZZZZ</name>
<dbReference type="InterPro" id="IPR024705">
    <property type="entry name" value="Ssp411"/>
</dbReference>
<dbReference type="InterPro" id="IPR012341">
    <property type="entry name" value="6hp_glycosidase-like_sf"/>
</dbReference>
<accession>A0A382P056</accession>
<dbReference type="SUPFAM" id="SSF48208">
    <property type="entry name" value="Six-hairpin glycosidases"/>
    <property type="match status" value="1"/>
</dbReference>
<feature type="non-terminal residue" evidence="1">
    <location>
        <position position="362"/>
    </location>
</feature>
<dbReference type="AlphaFoldDB" id="A0A382P056"/>
<evidence type="ECO:0008006" key="2">
    <source>
        <dbReference type="Google" id="ProtNLM"/>
    </source>
</evidence>
<feature type="non-terminal residue" evidence="1">
    <location>
        <position position="1"/>
    </location>
</feature>
<sequence>DMRHKDGGFYSAEDADSEGKEGKFYCWTEAELETLLTPVEFDVAKRHYGITAHGNFEDHSDPDPLKGQNVLSIVDPKLNNDERKLLDSAKQKMFGIRAERVRPHLDDKILSSWNGLMLGATARAAVVLGEPTYLEAAEANLAFLKRELWDAGSKTLYHRWREGKRDDVQLLDAYAFLLDGVLHLYEATLDPEHLQFAIDLAGTMKAKFYDEANGGFWQSVHTQNLILQVKEDYDGAVPSGNSVAALSLLRLGKITDRKEFTNMAEKSLLLFSENMTNGPSAVPYLLQALDFLVHEPRRAVITGDPKSAGARDLIAAAHATYQPNKVVLGVAGPVEEFAKTLPEDKQSAVYLCTGTACQPPTS</sequence>